<keyword evidence="8" id="KW-1185">Reference proteome</keyword>
<accession>A0A2K3DDL5</accession>
<evidence type="ECO:0000256" key="4">
    <source>
        <dbReference type="ARBA" id="ARBA00023069"/>
    </source>
</evidence>
<dbReference type="PaxDb" id="3055-EDP02435"/>
<feature type="region of interest" description="Disordered" evidence="6">
    <location>
        <begin position="465"/>
        <end position="492"/>
    </location>
</feature>
<comment type="subcellular location">
    <subcellularLocation>
        <location evidence="1">Cytoplasm</location>
        <location evidence="1">Cytoskeleton</location>
        <location evidence="1">Cilium axoneme</location>
    </subcellularLocation>
</comment>
<feature type="compositionally biased region" description="Low complexity" evidence="6">
    <location>
        <begin position="768"/>
        <end position="782"/>
    </location>
</feature>
<keyword evidence="3" id="KW-0677">Repeat</keyword>
<dbReference type="InParanoid" id="A0A2K3DDL5"/>
<feature type="region of interest" description="Disordered" evidence="6">
    <location>
        <begin position="963"/>
        <end position="985"/>
    </location>
</feature>
<keyword evidence="5" id="KW-0966">Cell projection</keyword>
<feature type="compositionally biased region" description="Basic residues" evidence="6">
    <location>
        <begin position="799"/>
        <end position="811"/>
    </location>
</feature>
<dbReference type="Gramene" id="PNW78628">
    <property type="protein sequence ID" value="PNW78628"/>
    <property type="gene ID" value="CHLRE_09g389300v5"/>
</dbReference>
<dbReference type="PANTHER" id="PTHR45973:SF9">
    <property type="entry name" value="LEUCINE-RICH REPEAT-CONTAINING PROTEIN 46"/>
    <property type="match status" value="1"/>
</dbReference>
<gene>
    <name evidence="7" type="ORF">CHLRE_09g389300v5</name>
</gene>
<evidence type="ECO:0000256" key="5">
    <source>
        <dbReference type="ARBA" id="ARBA00023273"/>
    </source>
</evidence>
<name>A0A2K3DDL5_CHLRE</name>
<dbReference type="SMART" id="SM00365">
    <property type="entry name" value="LRR_SD22"/>
    <property type="match status" value="4"/>
</dbReference>
<reference evidence="7 8" key="1">
    <citation type="journal article" date="2007" name="Science">
        <title>The Chlamydomonas genome reveals the evolution of key animal and plant functions.</title>
        <authorList>
            <person name="Merchant S.S."/>
            <person name="Prochnik S.E."/>
            <person name="Vallon O."/>
            <person name="Harris E.H."/>
            <person name="Karpowicz S.J."/>
            <person name="Witman G.B."/>
            <person name="Terry A."/>
            <person name="Salamov A."/>
            <person name="Fritz-Laylin L.K."/>
            <person name="Marechal-Drouard L."/>
            <person name="Marshall W.F."/>
            <person name="Qu L.H."/>
            <person name="Nelson D.R."/>
            <person name="Sanderfoot A.A."/>
            <person name="Spalding M.H."/>
            <person name="Kapitonov V.V."/>
            <person name="Ren Q."/>
            <person name="Ferris P."/>
            <person name="Lindquist E."/>
            <person name="Shapiro H."/>
            <person name="Lucas S.M."/>
            <person name="Grimwood J."/>
            <person name="Schmutz J."/>
            <person name="Cardol P."/>
            <person name="Cerutti H."/>
            <person name="Chanfreau G."/>
            <person name="Chen C.L."/>
            <person name="Cognat V."/>
            <person name="Croft M.T."/>
            <person name="Dent R."/>
            <person name="Dutcher S."/>
            <person name="Fernandez E."/>
            <person name="Fukuzawa H."/>
            <person name="Gonzalez-Ballester D."/>
            <person name="Gonzalez-Halphen D."/>
            <person name="Hallmann A."/>
            <person name="Hanikenne M."/>
            <person name="Hippler M."/>
            <person name="Inwood W."/>
            <person name="Jabbari K."/>
            <person name="Kalanon M."/>
            <person name="Kuras R."/>
            <person name="Lefebvre P.A."/>
            <person name="Lemaire S.D."/>
            <person name="Lobanov A.V."/>
            <person name="Lohr M."/>
            <person name="Manuell A."/>
            <person name="Meier I."/>
            <person name="Mets L."/>
            <person name="Mittag M."/>
            <person name="Mittelmeier T."/>
            <person name="Moroney J.V."/>
            <person name="Moseley J."/>
            <person name="Napoli C."/>
            <person name="Nedelcu A.M."/>
            <person name="Niyogi K."/>
            <person name="Novoselov S.V."/>
            <person name="Paulsen I.T."/>
            <person name="Pazour G."/>
            <person name="Purton S."/>
            <person name="Ral J.P."/>
            <person name="Riano-Pachon D.M."/>
            <person name="Riekhof W."/>
            <person name="Rymarquis L."/>
            <person name="Schroda M."/>
            <person name="Stern D."/>
            <person name="Umen J."/>
            <person name="Willows R."/>
            <person name="Wilson N."/>
            <person name="Zimmer S.L."/>
            <person name="Allmer J."/>
            <person name="Balk J."/>
            <person name="Bisova K."/>
            <person name="Chen C.J."/>
            <person name="Elias M."/>
            <person name="Gendler K."/>
            <person name="Hauser C."/>
            <person name="Lamb M.R."/>
            <person name="Ledford H."/>
            <person name="Long J.C."/>
            <person name="Minagawa J."/>
            <person name="Page M.D."/>
            <person name="Pan J."/>
            <person name="Pootakham W."/>
            <person name="Roje S."/>
            <person name="Rose A."/>
            <person name="Stahlberg E."/>
            <person name="Terauchi A.M."/>
            <person name="Yang P."/>
            <person name="Ball S."/>
            <person name="Bowler C."/>
            <person name="Dieckmann C.L."/>
            <person name="Gladyshev V.N."/>
            <person name="Green P."/>
            <person name="Jorgensen R."/>
            <person name="Mayfield S."/>
            <person name="Mueller-Roeber B."/>
            <person name="Rajamani S."/>
            <person name="Sayre R.T."/>
            <person name="Brokstein P."/>
            <person name="Dubchak I."/>
            <person name="Goodstein D."/>
            <person name="Hornick L."/>
            <person name="Huang Y.W."/>
            <person name="Jhaveri J."/>
            <person name="Luo Y."/>
            <person name="Martinez D."/>
            <person name="Ngau W.C."/>
            <person name="Otillar B."/>
            <person name="Poliakov A."/>
            <person name="Porter A."/>
            <person name="Szajkowski L."/>
            <person name="Werner G."/>
            <person name="Zhou K."/>
            <person name="Grigoriev I.V."/>
            <person name="Rokhsar D.S."/>
            <person name="Grossman A.R."/>
        </authorList>
    </citation>
    <scope>NUCLEOTIDE SEQUENCE [LARGE SCALE GENOMIC DNA]</scope>
    <source>
        <strain evidence="8">CC-503</strain>
    </source>
</reference>
<dbReference type="Proteomes" id="UP000006906">
    <property type="component" value="Chromosome 9"/>
</dbReference>
<dbReference type="KEGG" id="cre:CHLRE_09g389300v5"/>
<evidence type="ECO:0000256" key="6">
    <source>
        <dbReference type="SAM" id="MobiDB-lite"/>
    </source>
</evidence>
<feature type="compositionally biased region" description="Basic and acidic residues" evidence="6">
    <location>
        <begin position="837"/>
        <end position="846"/>
    </location>
</feature>
<evidence type="ECO:0000256" key="2">
    <source>
        <dbReference type="ARBA" id="ARBA00022614"/>
    </source>
</evidence>
<sequence>MLVNLRCLYLGKNMIHSTFGLQALTNLETLDLADNMISTITDLSKLPQLKTLNVSGNRLATVDDLRDLASCSQLQSLDMASNRLEAPEVVDFVMGLPLLYLKLMGNPCVSNYRHYRKTLLARMPALNYLDDSPVFPKDRRLAQAFVDGGGVEAERAMRETIRREEEETREMHRRAFDAMVERARQQPPEPHDPMRFRAVPPGESESDEEGLPALYRRRGKKEDQAAAGVSAADQGQGEDSQGAAGAAGNSHAEEPAAAPAAAEESAALANGTVTGAATTGASAGPSVSTQPAPGSLIVNLENELREMVAVAGGPESSTAAAAAPADGGAAQSLLHASLARLHANVSNMASPTQLQELQELGQQELAGVVPPLAMPASQTDFRDELRERAIARAAARAELANTMAAESESHALAAAAGSLGLEGGAGGAGAGARGAAHLPRGSRSVWRTPDYQRLWNMALQVGEVQEQQAQAQRTEAAGGPAPPSGGAAAGAGASAGVGVGLLQYGAPQPAATRPGPEEVEPAGVAGQLTAEVLMGPGTVPPSATASLAPPTPDEAQSIADSAMGYDRMRLGVGAGGRDRDLDLDSARERRVTDRDLRAVAEVDLDSARGGMARGSLMGGDIDSARSYSRPESSIGDPGEEGEAAEAVEEDDVRLDLAAGEEGAGGGLRAAAGSRRSGEADGDLFSRYAITTYGRGDTSHLRQRRNSGSAAASPSGAAAAASRHSGTGGGLPQSPLRRGSSAAASDAHPTNAGVSGSGAAGAGGREEGGTSVSSPTPAAAAVAGGSGMHGRGGHAGHAPSHAHHPPHAHPQHPRVVAVAEARAGSSGARDVGELVVASREDSAHEPRASGSAGPAQAASGPARGRRSSLELGQNSSMRRTDTAHGLHEEGGDGDGERTSAHSGGGGVTRHSGTGQAGMHSYDSDNEMAAEVAAARASAGAADDSDNDVVEDPVDLLQRARSILTAPGTDTAGASASGPGGGLHSPADIYHQLAGQLQDPSTLLAARQAVLGSSSAAALHRHGSAGTSAAMRAPSSGQHPTHGGLYELD</sequence>
<feature type="compositionally biased region" description="Basic and acidic residues" evidence="6">
    <location>
        <begin position="183"/>
        <end position="195"/>
    </location>
</feature>
<protein>
    <recommendedName>
        <fullName evidence="9">U2A'/phosphoprotein 32 family A C-terminal domain-containing protein</fullName>
    </recommendedName>
</protein>
<dbReference type="Gene3D" id="3.80.10.10">
    <property type="entry name" value="Ribonuclease Inhibitor"/>
    <property type="match status" value="1"/>
</dbReference>
<feature type="region of interest" description="Disordered" evidence="6">
    <location>
        <begin position="610"/>
        <end position="679"/>
    </location>
</feature>
<dbReference type="InterPro" id="IPR032675">
    <property type="entry name" value="LRR_dom_sf"/>
</dbReference>
<feature type="compositionally biased region" description="Gly residues" evidence="6">
    <location>
        <begin position="783"/>
        <end position="794"/>
    </location>
</feature>
<feature type="compositionally biased region" description="Low complexity" evidence="6">
    <location>
        <begin position="925"/>
        <end position="940"/>
    </location>
</feature>
<dbReference type="FunFam" id="3.80.10.10:FF:001343">
    <property type="entry name" value="Dynein assembly factor 1"/>
    <property type="match status" value="1"/>
</dbReference>
<feature type="region of interest" description="Disordered" evidence="6">
    <location>
        <begin position="837"/>
        <end position="947"/>
    </location>
</feature>
<feature type="compositionally biased region" description="Low complexity" evidence="6">
    <location>
        <begin position="465"/>
        <end position="486"/>
    </location>
</feature>
<feature type="compositionally biased region" description="Low complexity" evidence="6">
    <location>
        <begin position="847"/>
        <end position="861"/>
    </location>
</feature>
<evidence type="ECO:0008006" key="9">
    <source>
        <dbReference type="Google" id="ProtNLM"/>
    </source>
</evidence>
<feature type="compositionally biased region" description="Low complexity" evidence="6">
    <location>
        <begin position="255"/>
        <end position="265"/>
    </location>
</feature>
<feature type="compositionally biased region" description="Low complexity" evidence="6">
    <location>
        <begin position="963"/>
        <end position="975"/>
    </location>
</feature>
<proteinExistence type="predicted"/>
<dbReference type="PROSITE" id="PS51450">
    <property type="entry name" value="LRR"/>
    <property type="match status" value="3"/>
</dbReference>
<dbReference type="SUPFAM" id="SSF52058">
    <property type="entry name" value="L domain-like"/>
    <property type="match status" value="1"/>
</dbReference>
<feature type="compositionally biased region" description="Acidic residues" evidence="6">
    <location>
        <begin position="637"/>
        <end position="652"/>
    </location>
</feature>
<feature type="compositionally biased region" description="Low complexity" evidence="6">
    <location>
        <begin position="706"/>
        <end position="724"/>
    </location>
</feature>
<dbReference type="AlphaFoldDB" id="A0A2K3DDL5"/>
<dbReference type="ExpressionAtlas" id="A0A2K3DDL5">
    <property type="expression patterns" value="baseline and differential"/>
</dbReference>
<dbReference type="PANTHER" id="PTHR45973">
    <property type="entry name" value="PROTEIN PHOSPHATASE 1 REGULATORY SUBUNIT SDS22-RELATED"/>
    <property type="match status" value="1"/>
</dbReference>
<dbReference type="InterPro" id="IPR050576">
    <property type="entry name" value="Cilia_flagella_integrity"/>
</dbReference>
<dbReference type="Pfam" id="PF14580">
    <property type="entry name" value="LRR_9"/>
    <property type="match status" value="1"/>
</dbReference>
<dbReference type="GO" id="GO:0005930">
    <property type="term" value="C:axoneme"/>
    <property type="evidence" value="ECO:0007669"/>
    <property type="project" value="UniProtKB-SubCell"/>
</dbReference>
<dbReference type="EMBL" id="CM008970">
    <property type="protein sequence ID" value="PNW78628.1"/>
    <property type="molecule type" value="Genomic_DNA"/>
</dbReference>
<organism evidence="7 8">
    <name type="scientific">Chlamydomonas reinhardtii</name>
    <name type="common">Chlamydomonas smithii</name>
    <dbReference type="NCBI Taxonomy" id="3055"/>
    <lineage>
        <taxon>Eukaryota</taxon>
        <taxon>Viridiplantae</taxon>
        <taxon>Chlorophyta</taxon>
        <taxon>core chlorophytes</taxon>
        <taxon>Chlorophyceae</taxon>
        <taxon>CS clade</taxon>
        <taxon>Chlamydomonadales</taxon>
        <taxon>Chlamydomonadaceae</taxon>
        <taxon>Chlamydomonas</taxon>
    </lineage>
</organism>
<feature type="compositionally biased region" description="Basic and acidic residues" evidence="6">
    <location>
        <begin position="877"/>
        <end position="898"/>
    </location>
</feature>
<dbReference type="GeneID" id="5720047"/>
<feature type="region of interest" description="Disordered" evidence="6">
    <location>
        <begin position="1019"/>
        <end position="1047"/>
    </location>
</feature>
<evidence type="ECO:0000313" key="8">
    <source>
        <dbReference type="Proteomes" id="UP000006906"/>
    </source>
</evidence>
<evidence type="ECO:0000313" key="7">
    <source>
        <dbReference type="EMBL" id="PNW78628.1"/>
    </source>
</evidence>
<evidence type="ECO:0000256" key="3">
    <source>
        <dbReference type="ARBA" id="ARBA00022737"/>
    </source>
</evidence>
<evidence type="ECO:0000256" key="1">
    <source>
        <dbReference type="ARBA" id="ARBA00004430"/>
    </source>
</evidence>
<dbReference type="InterPro" id="IPR001611">
    <property type="entry name" value="Leu-rich_rpt"/>
</dbReference>
<keyword evidence="2" id="KW-0433">Leucine-rich repeat</keyword>
<dbReference type="RefSeq" id="XP_001694439.2">
    <property type="nucleotide sequence ID" value="XM_001694387.2"/>
</dbReference>
<keyword evidence="4" id="KW-0969">Cilium</keyword>
<feature type="region of interest" description="Disordered" evidence="6">
    <location>
        <begin position="695"/>
        <end position="812"/>
    </location>
</feature>
<feature type="region of interest" description="Disordered" evidence="6">
    <location>
        <begin position="183"/>
        <end position="265"/>
    </location>
</feature>
<dbReference type="OrthoDB" id="1904536at2759"/>